<evidence type="ECO:0000256" key="1">
    <source>
        <dbReference type="SAM" id="MobiDB-lite"/>
    </source>
</evidence>
<dbReference type="Proteomes" id="UP000266841">
    <property type="component" value="Unassembled WGS sequence"/>
</dbReference>
<proteinExistence type="predicted"/>
<sequence>MSRWRYSSIQPSSGYFGRHDLSHSEAHSNSRLAASPTNDRPSTALARFPPSVLHVSDTWQRSRASSRAARRNTTSGLKSADSMVATFCLFAALNWLAVWRIGVALPVVGGDLAGVLLSVSVPGDTFTSRKLGIAFVRVARTVSFHSFHAIRWGSTPLPADSGSQEGHGRHVRYEYNAFNLNVPLPAGTDDALLLLLAAFWKALFGLVRAYDPDAVAMCVGADDLAAWRATPSLAEGAASAEWMEAEEMGGGRTRGLWRVRPGQDSPDAPTVHRGGMRGEPAGHVCRGAAGGRAWSRPLGQVRPNVRAGFGEEAAGDTGGPVGECRGLAGGEEGGDETCGPTGGDGCLVHREEEERQGWGCWWIYGCRGRPVRGAKEKAGKEEGRKAI</sequence>
<evidence type="ECO:0000313" key="2">
    <source>
        <dbReference type="EMBL" id="EJK74220.1"/>
    </source>
</evidence>
<dbReference type="InterPro" id="IPR037138">
    <property type="entry name" value="His_deacetylse_dom_sf"/>
</dbReference>
<dbReference type="AlphaFoldDB" id="K0T9Q4"/>
<reference evidence="2 3" key="1">
    <citation type="journal article" date="2012" name="Genome Biol.">
        <title>Genome and low-iron response of an oceanic diatom adapted to chronic iron limitation.</title>
        <authorList>
            <person name="Lommer M."/>
            <person name="Specht M."/>
            <person name="Roy A.S."/>
            <person name="Kraemer L."/>
            <person name="Andreson R."/>
            <person name="Gutowska M.A."/>
            <person name="Wolf J."/>
            <person name="Bergner S.V."/>
            <person name="Schilhabel M.B."/>
            <person name="Klostermeier U.C."/>
            <person name="Beiko R.G."/>
            <person name="Rosenstiel P."/>
            <person name="Hippler M."/>
            <person name="Laroche J."/>
        </authorList>
    </citation>
    <scope>NUCLEOTIDE SEQUENCE [LARGE SCALE GENOMIC DNA]</scope>
    <source>
        <strain evidence="2 3">CCMP1005</strain>
    </source>
</reference>
<gene>
    <name evidence="2" type="ORF">THAOC_04114</name>
</gene>
<comment type="caution">
    <text evidence="2">The sequence shown here is derived from an EMBL/GenBank/DDBJ whole genome shotgun (WGS) entry which is preliminary data.</text>
</comment>
<dbReference type="Gene3D" id="3.40.800.20">
    <property type="entry name" value="Histone deacetylase domain"/>
    <property type="match status" value="1"/>
</dbReference>
<dbReference type="InterPro" id="IPR023696">
    <property type="entry name" value="Ureohydrolase_dom_sf"/>
</dbReference>
<dbReference type="SUPFAM" id="SSF52768">
    <property type="entry name" value="Arginase/deacetylase"/>
    <property type="match status" value="1"/>
</dbReference>
<feature type="region of interest" description="Disordered" evidence="1">
    <location>
        <begin position="251"/>
        <end position="278"/>
    </location>
</feature>
<dbReference type="EMBL" id="AGNL01003853">
    <property type="protein sequence ID" value="EJK74220.1"/>
    <property type="molecule type" value="Genomic_DNA"/>
</dbReference>
<name>K0T9Q4_THAOC</name>
<keyword evidence="3" id="KW-1185">Reference proteome</keyword>
<protein>
    <submittedName>
        <fullName evidence="2">Uncharacterized protein</fullName>
    </submittedName>
</protein>
<accession>K0T9Q4</accession>
<organism evidence="2 3">
    <name type="scientific">Thalassiosira oceanica</name>
    <name type="common">Marine diatom</name>
    <dbReference type="NCBI Taxonomy" id="159749"/>
    <lineage>
        <taxon>Eukaryota</taxon>
        <taxon>Sar</taxon>
        <taxon>Stramenopiles</taxon>
        <taxon>Ochrophyta</taxon>
        <taxon>Bacillariophyta</taxon>
        <taxon>Coscinodiscophyceae</taxon>
        <taxon>Thalassiosirophycidae</taxon>
        <taxon>Thalassiosirales</taxon>
        <taxon>Thalassiosiraceae</taxon>
        <taxon>Thalassiosira</taxon>
    </lineage>
</organism>
<evidence type="ECO:0000313" key="3">
    <source>
        <dbReference type="Proteomes" id="UP000266841"/>
    </source>
</evidence>